<comment type="caution">
    <text evidence="2">The sequence shown here is derived from an EMBL/GenBank/DDBJ whole genome shotgun (WGS) entry which is preliminary data.</text>
</comment>
<protein>
    <submittedName>
        <fullName evidence="2">Uncharacterized protein</fullName>
    </submittedName>
</protein>
<evidence type="ECO:0000313" key="3">
    <source>
        <dbReference type="Proteomes" id="UP000652761"/>
    </source>
</evidence>
<dbReference type="AlphaFoldDB" id="A0A843W316"/>
<proteinExistence type="predicted"/>
<keyword evidence="1" id="KW-0175">Coiled coil</keyword>
<sequence length="341" mass="37057">MLVFIPFANGAEIAAEMMEAGPPEAIPPPTTAVGGAEDAPRRTAPALFLPGASELPPGRRFICAPRAFGYCGHLFFEPTFYPPLAAIGGSLLPPSLSEVSLKGPDAFPGHDILWPDAPQEGQVRGVEGMLSLFMASARAVMEESSPPSIEAVRAVLRRSTLAYHLMGFPRDPWMAAMDVLWGEVRQRHQEAAARFRIQELRGRISQLKEEAITLDLRVTTSRERTQTLVTGRADFLEELAKLREKEEEIQRRITTCELSVAALDQGMSAAEAETAALERDHSYVRSELVDCEAALARLEDGGPGPDPGAIDHGICHLDLAYHCSLLAKEISLGIRSEVAEP</sequence>
<feature type="coiled-coil region" evidence="1">
    <location>
        <begin position="190"/>
        <end position="259"/>
    </location>
</feature>
<dbReference type="EMBL" id="NMUH01002460">
    <property type="protein sequence ID" value="MQM00111.1"/>
    <property type="molecule type" value="Genomic_DNA"/>
</dbReference>
<accession>A0A843W316</accession>
<organism evidence="2 3">
    <name type="scientific">Colocasia esculenta</name>
    <name type="common">Wild taro</name>
    <name type="synonym">Arum esculentum</name>
    <dbReference type="NCBI Taxonomy" id="4460"/>
    <lineage>
        <taxon>Eukaryota</taxon>
        <taxon>Viridiplantae</taxon>
        <taxon>Streptophyta</taxon>
        <taxon>Embryophyta</taxon>
        <taxon>Tracheophyta</taxon>
        <taxon>Spermatophyta</taxon>
        <taxon>Magnoliopsida</taxon>
        <taxon>Liliopsida</taxon>
        <taxon>Araceae</taxon>
        <taxon>Aroideae</taxon>
        <taxon>Colocasieae</taxon>
        <taxon>Colocasia</taxon>
    </lineage>
</organism>
<name>A0A843W316_COLES</name>
<reference evidence="2" key="1">
    <citation type="submission" date="2017-07" db="EMBL/GenBank/DDBJ databases">
        <title>Taro Niue Genome Assembly and Annotation.</title>
        <authorList>
            <person name="Atibalentja N."/>
            <person name="Keating K."/>
            <person name="Fields C.J."/>
        </authorList>
    </citation>
    <scope>NUCLEOTIDE SEQUENCE</scope>
    <source>
        <strain evidence="2">Niue_2</strain>
        <tissue evidence="2">Leaf</tissue>
    </source>
</reference>
<evidence type="ECO:0000313" key="2">
    <source>
        <dbReference type="EMBL" id="MQM00111.1"/>
    </source>
</evidence>
<dbReference type="Proteomes" id="UP000652761">
    <property type="component" value="Unassembled WGS sequence"/>
</dbReference>
<evidence type="ECO:0000256" key="1">
    <source>
        <dbReference type="SAM" id="Coils"/>
    </source>
</evidence>
<gene>
    <name evidence="2" type="ORF">Taro_032842</name>
</gene>
<keyword evidence="3" id="KW-1185">Reference proteome</keyword>